<evidence type="ECO:0000313" key="1">
    <source>
        <dbReference type="EMBL" id="EAY16146.1"/>
    </source>
</evidence>
<dbReference type="KEGG" id="tva:4774153"/>
<protein>
    <submittedName>
        <fullName evidence="1">Uncharacterized protein</fullName>
    </submittedName>
</protein>
<sequence length="319" mass="37360">MDATMNDIIIKLYTYKNSNEKLISYSKSKLKEKFYKKIDFSKCQFCDIENDKNINISRSTERDVCVMTNIGKSAEPYSAISLRSVGFKGKIFIFSDKTISSKFEKCGIEWIPTTLFSNIGYEVMYSRFFIIKEFIELFYEDIDRILYFDWGDTHFQSDPFTFDDKSLHVSDERIKFGNEMINDLWISKINFMKTEYFENKNIICAGLFLGDKDSVYKAVSVLFSAWIYNEKQLNDQIIYNVFVYSHIPKEIDINVVVDPNLASVGAVIFNEANIWRIDKLGSFSDLVTGFKPAVIHQYNRNTELTKMFSSQCHYQIKRH</sequence>
<name>A2DTZ9_TRIV3</name>
<reference evidence="1" key="2">
    <citation type="journal article" date="2007" name="Science">
        <title>Draft genome sequence of the sexually transmitted pathogen Trichomonas vaginalis.</title>
        <authorList>
            <person name="Carlton J.M."/>
            <person name="Hirt R.P."/>
            <person name="Silva J.C."/>
            <person name="Delcher A.L."/>
            <person name="Schatz M."/>
            <person name="Zhao Q."/>
            <person name="Wortman J.R."/>
            <person name="Bidwell S.L."/>
            <person name="Alsmark U.C.M."/>
            <person name="Besteiro S."/>
            <person name="Sicheritz-Ponten T."/>
            <person name="Noel C.J."/>
            <person name="Dacks J.B."/>
            <person name="Foster P.G."/>
            <person name="Simillion C."/>
            <person name="Van de Peer Y."/>
            <person name="Miranda-Saavedra D."/>
            <person name="Barton G.J."/>
            <person name="Westrop G.D."/>
            <person name="Mueller S."/>
            <person name="Dessi D."/>
            <person name="Fiori P.L."/>
            <person name="Ren Q."/>
            <person name="Paulsen I."/>
            <person name="Zhang H."/>
            <person name="Bastida-Corcuera F.D."/>
            <person name="Simoes-Barbosa A."/>
            <person name="Brown M.T."/>
            <person name="Hayes R.D."/>
            <person name="Mukherjee M."/>
            <person name="Okumura C.Y."/>
            <person name="Schneider R."/>
            <person name="Smith A.J."/>
            <person name="Vanacova S."/>
            <person name="Villalvazo M."/>
            <person name="Haas B.J."/>
            <person name="Pertea M."/>
            <person name="Feldblyum T.V."/>
            <person name="Utterback T.R."/>
            <person name="Shu C.L."/>
            <person name="Osoegawa K."/>
            <person name="de Jong P.J."/>
            <person name="Hrdy I."/>
            <person name="Horvathova L."/>
            <person name="Zubacova Z."/>
            <person name="Dolezal P."/>
            <person name="Malik S.B."/>
            <person name="Logsdon J.M. Jr."/>
            <person name="Henze K."/>
            <person name="Gupta A."/>
            <person name="Wang C.C."/>
            <person name="Dunne R.L."/>
            <person name="Upcroft J.A."/>
            <person name="Upcroft P."/>
            <person name="White O."/>
            <person name="Salzberg S.L."/>
            <person name="Tang P."/>
            <person name="Chiu C.-H."/>
            <person name="Lee Y.-S."/>
            <person name="Embley T.M."/>
            <person name="Coombs G.H."/>
            <person name="Mottram J.C."/>
            <person name="Tachezy J."/>
            <person name="Fraser-Liggett C.M."/>
            <person name="Johnson P.J."/>
        </authorList>
    </citation>
    <scope>NUCLEOTIDE SEQUENCE [LARGE SCALE GENOMIC DNA]</scope>
    <source>
        <strain evidence="1">G3</strain>
    </source>
</reference>
<proteinExistence type="predicted"/>
<organism evidence="1 2">
    <name type="scientific">Trichomonas vaginalis (strain ATCC PRA-98 / G3)</name>
    <dbReference type="NCBI Taxonomy" id="412133"/>
    <lineage>
        <taxon>Eukaryota</taxon>
        <taxon>Metamonada</taxon>
        <taxon>Parabasalia</taxon>
        <taxon>Trichomonadida</taxon>
        <taxon>Trichomonadidae</taxon>
        <taxon>Trichomonas</taxon>
    </lineage>
</organism>
<evidence type="ECO:0000313" key="2">
    <source>
        <dbReference type="Proteomes" id="UP000001542"/>
    </source>
</evidence>
<gene>
    <name evidence="1" type="ORF">TVAG_465340</name>
</gene>
<accession>A2DTZ9</accession>
<dbReference type="Proteomes" id="UP000001542">
    <property type="component" value="Unassembled WGS sequence"/>
</dbReference>
<dbReference type="VEuPathDB" id="TrichDB:TVAG_465340"/>
<dbReference type="VEuPathDB" id="TrichDB:TVAGG3_0718750"/>
<reference evidence="1" key="1">
    <citation type="submission" date="2006-10" db="EMBL/GenBank/DDBJ databases">
        <authorList>
            <person name="Amadeo P."/>
            <person name="Zhao Q."/>
            <person name="Wortman J."/>
            <person name="Fraser-Liggett C."/>
            <person name="Carlton J."/>
        </authorList>
    </citation>
    <scope>NUCLEOTIDE SEQUENCE</scope>
    <source>
        <strain evidence="1">G3</strain>
    </source>
</reference>
<dbReference type="RefSeq" id="XP_001328369.1">
    <property type="nucleotide sequence ID" value="XM_001328334.1"/>
</dbReference>
<keyword evidence="2" id="KW-1185">Reference proteome</keyword>
<dbReference type="EMBL" id="DS113246">
    <property type="protein sequence ID" value="EAY16146.1"/>
    <property type="molecule type" value="Genomic_DNA"/>
</dbReference>
<dbReference type="AlphaFoldDB" id="A2DTZ9"/>
<dbReference type="InParanoid" id="A2DTZ9"/>